<dbReference type="AGR" id="WB:WBGene00017872"/>
<dbReference type="KEGG" id="cel:CELE_F28A10.4"/>
<organism evidence="1 2">
    <name type="scientific">Caenorhabditis elegans</name>
    <dbReference type="NCBI Taxonomy" id="6239"/>
    <lineage>
        <taxon>Eukaryota</taxon>
        <taxon>Metazoa</taxon>
        <taxon>Ecdysozoa</taxon>
        <taxon>Nematoda</taxon>
        <taxon>Chromadorea</taxon>
        <taxon>Rhabditida</taxon>
        <taxon>Rhabditina</taxon>
        <taxon>Rhabditomorpha</taxon>
        <taxon>Rhabditoidea</taxon>
        <taxon>Rhabditidae</taxon>
        <taxon>Peloderinae</taxon>
        <taxon>Caenorhabditis</taxon>
    </lineage>
</organism>
<dbReference type="Gene3D" id="6.10.250.3180">
    <property type="match status" value="1"/>
</dbReference>
<sequence>MAMNSSFEELSKCAKSLEAGIHVHRSLNQLLNLKITMEICNWFGLKQLLEKYLDSEDFSQTAMVLLHRIRVLEMKPTDPRKRFASESYSSQKISKRSPIPYRKAVTLQTDWIIEPPSVPEKVPELIDVSELQNLEQFEYERLRPTLITLTAKRLKSFMDRNPEIEKIADGLFRRHCQVDCPEDMKYKTSTETWRTIHDVHINWKMYEEALARDDVECDISCIDLE</sequence>
<evidence type="ECO:0000313" key="3">
    <source>
        <dbReference type="WormBase" id="F28A10.4"/>
    </source>
</evidence>
<reference evidence="1 2" key="1">
    <citation type="journal article" date="1998" name="Science">
        <title>Genome sequence of the nematode C. elegans: a platform for investigating biology.</title>
        <authorList>
            <consortium name="The C. elegans sequencing consortium"/>
            <person name="Sulson J.E."/>
            <person name="Waterston R."/>
        </authorList>
    </citation>
    <scope>NUCLEOTIDE SEQUENCE [LARGE SCALE GENOMIC DNA]</scope>
    <source>
        <strain evidence="1 2">Bristol N2</strain>
    </source>
</reference>
<dbReference type="Bgee" id="WBGene00017872">
    <property type="expression patterns" value="Expressed in material anatomical entity and 2 other cell types or tissues"/>
</dbReference>
<keyword evidence="2" id="KW-1185">Reference proteome</keyword>
<dbReference type="PaxDb" id="6239-F28A10.4"/>
<dbReference type="InParanoid" id="Q95YB4"/>
<proteinExistence type="predicted"/>
<dbReference type="UCSC" id="F28A10.4">
    <property type="organism name" value="c. elegans"/>
</dbReference>
<dbReference type="GeneID" id="185030"/>
<evidence type="ECO:0000313" key="1">
    <source>
        <dbReference type="EMBL" id="CCD70086.1"/>
    </source>
</evidence>
<name>Q95YB4_CAEEL</name>
<dbReference type="Proteomes" id="UP000001940">
    <property type="component" value="Chromosome II"/>
</dbReference>
<dbReference type="RefSeq" id="NP_493830.1">
    <property type="nucleotide sequence ID" value="NM_061429.1"/>
</dbReference>
<dbReference type="AlphaFoldDB" id="Q95YB4"/>
<dbReference type="SMR" id="Q95YB4"/>
<dbReference type="CTD" id="185030"/>
<dbReference type="OrthoDB" id="5810254at2759"/>
<dbReference type="HOGENOM" id="CLU_1230899_0_0_1"/>
<accession>Q95YB4</accession>
<dbReference type="eggNOG" id="KOG1121">
    <property type="taxonomic scope" value="Eukaryota"/>
</dbReference>
<dbReference type="EMBL" id="BX284602">
    <property type="protein sequence ID" value="CCD70086.1"/>
    <property type="molecule type" value="Genomic_DNA"/>
</dbReference>
<evidence type="ECO:0000313" key="2">
    <source>
        <dbReference type="Proteomes" id="UP000001940"/>
    </source>
</evidence>
<dbReference type="FunCoup" id="Q95YB4">
    <property type="interactions" value="308"/>
</dbReference>
<dbReference type="WormBase" id="F28A10.4">
    <property type="protein sequence ID" value="CE19409"/>
    <property type="gene ID" value="WBGene00017872"/>
</dbReference>
<gene>
    <name evidence="1" type="ORF">CELE_F28A10.4</name>
    <name evidence="1 3" type="ORF">F28A10.4</name>
</gene>
<protein>
    <submittedName>
        <fullName evidence="1">WSD domain-containing protein</fullName>
    </submittedName>
</protein>